<dbReference type="PANTHER" id="PTHR40278:SF2">
    <property type="entry name" value="TYPE IV PILUS INNER MEMBRANE COMPONENT PILN"/>
    <property type="match status" value="1"/>
</dbReference>
<proteinExistence type="predicted"/>
<dbReference type="PANTHER" id="PTHR40278">
    <property type="entry name" value="DNA UTILIZATION PROTEIN HOFN"/>
    <property type="match status" value="1"/>
</dbReference>
<feature type="transmembrane region" description="Helical" evidence="3">
    <location>
        <begin position="21"/>
        <end position="43"/>
    </location>
</feature>
<evidence type="ECO:0008006" key="6">
    <source>
        <dbReference type="Google" id="ProtNLM"/>
    </source>
</evidence>
<organism evidence="4 5">
    <name type="scientific">Oceanospirillum sediminis</name>
    <dbReference type="NCBI Taxonomy" id="2760088"/>
    <lineage>
        <taxon>Bacteria</taxon>
        <taxon>Pseudomonadati</taxon>
        <taxon>Pseudomonadota</taxon>
        <taxon>Gammaproteobacteria</taxon>
        <taxon>Oceanospirillales</taxon>
        <taxon>Oceanospirillaceae</taxon>
        <taxon>Oceanospirillum</taxon>
    </lineage>
</organism>
<evidence type="ECO:0000256" key="1">
    <source>
        <dbReference type="SAM" id="Coils"/>
    </source>
</evidence>
<evidence type="ECO:0000256" key="2">
    <source>
        <dbReference type="SAM" id="MobiDB-lite"/>
    </source>
</evidence>
<evidence type="ECO:0000256" key="3">
    <source>
        <dbReference type="SAM" id="Phobius"/>
    </source>
</evidence>
<accession>A0A839IU31</accession>
<dbReference type="EMBL" id="JACJFM010000021">
    <property type="protein sequence ID" value="MBB1487937.1"/>
    <property type="molecule type" value="Genomic_DNA"/>
</dbReference>
<keyword evidence="3" id="KW-0812">Transmembrane</keyword>
<dbReference type="AlphaFoldDB" id="A0A839IU31"/>
<dbReference type="GO" id="GO:0043683">
    <property type="term" value="P:type IV pilus assembly"/>
    <property type="evidence" value="ECO:0007669"/>
    <property type="project" value="TreeGrafter"/>
</dbReference>
<dbReference type="Proteomes" id="UP000565262">
    <property type="component" value="Unassembled WGS sequence"/>
</dbReference>
<dbReference type="GO" id="GO:0043107">
    <property type="term" value="P:type IV pilus-dependent motility"/>
    <property type="evidence" value="ECO:0007669"/>
    <property type="project" value="TreeGrafter"/>
</dbReference>
<name>A0A839IU31_9GAMM</name>
<feature type="coiled-coil region" evidence="1">
    <location>
        <begin position="58"/>
        <end position="85"/>
    </location>
</feature>
<gene>
    <name evidence="4" type="ORF">H4O21_15125</name>
</gene>
<feature type="region of interest" description="Disordered" evidence="2">
    <location>
        <begin position="186"/>
        <end position="208"/>
    </location>
</feature>
<evidence type="ECO:0000313" key="4">
    <source>
        <dbReference type="EMBL" id="MBB1487937.1"/>
    </source>
</evidence>
<keyword evidence="1" id="KW-0175">Coiled coil</keyword>
<evidence type="ECO:0000313" key="5">
    <source>
        <dbReference type="Proteomes" id="UP000565262"/>
    </source>
</evidence>
<protein>
    <recommendedName>
        <fullName evidence="6">Pilus assembly protein PilN</fullName>
    </recommendedName>
</protein>
<reference evidence="4 5" key="1">
    <citation type="submission" date="2020-08" db="EMBL/GenBank/DDBJ databases">
        <title>Oceanospirillum sp. nov. isolated from marine sediment.</title>
        <authorList>
            <person name="Ji X."/>
        </authorList>
    </citation>
    <scope>NUCLEOTIDE SEQUENCE [LARGE SCALE GENOMIC DNA]</scope>
    <source>
        <strain evidence="4 5">D5</strain>
    </source>
</reference>
<keyword evidence="5" id="KW-1185">Reference proteome</keyword>
<comment type="caution">
    <text evidence="4">The sequence shown here is derived from an EMBL/GenBank/DDBJ whole genome shotgun (WGS) entry which is preliminary data.</text>
</comment>
<dbReference type="InterPro" id="IPR052534">
    <property type="entry name" value="Extracell_DNA_Util/SecSys_Comp"/>
</dbReference>
<keyword evidence="3" id="KW-1133">Transmembrane helix</keyword>
<keyword evidence="3" id="KW-0472">Membrane</keyword>
<dbReference type="RefSeq" id="WP_182809716.1">
    <property type="nucleotide sequence ID" value="NZ_JACJFM010000021.1"/>
</dbReference>
<sequence length="208" mass="24130">MTPRINLLPWREYKRKQDQRRFLLYILLSSGSAALLIMLWHLYLSYQSNHLLYEQEYIQQITQRINQSIEKINQLQQKKQQILARTQQIAQLHQQRAPVLKQLNLLAKAHTQGVQLLSAESRNHQLQLTGKTRDNIQLSTYMKRLGQLSPEQPPPVLLSIRQVLPEQTGQQVHASLYFHLKQEQLHPTAGPSDNTPTSSKASSKENTQ</sequence>
<feature type="compositionally biased region" description="Polar residues" evidence="2">
    <location>
        <begin position="191"/>
        <end position="208"/>
    </location>
</feature>